<dbReference type="OrthoDB" id="340941at2"/>
<dbReference type="Pfam" id="PF00672">
    <property type="entry name" value="HAMP"/>
    <property type="match status" value="1"/>
</dbReference>
<evidence type="ECO:0000256" key="2">
    <source>
        <dbReference type="SAM" id="Phobius"/>
    </source>
</evidence>
<evidence type="ECO:0000313" key="5">
    <source>
        <dbReference type="Proteomes" id="UP000232196"/>
    </source>
</evidence>
<sequence>MEIFSILQNDVLLNYYSFGSLLSILAFFCTSLFFLFLKEKSSSTMHLALGALFFSFFCSGYFFAAFLYNPIAAYHRWLTVGFILPALIHLGQFLARYPGHANPKMNRNLTIGMYTVAAIGISYFYYITLTSPRKYHFTAHHWDFNAEKASSIIAVLIGLFVLISFLILPIYRMTKTKGRVRFALGGFMTALLAGGVVPALTNILSRDGWIERSTYLTSIVLLMTLGIFLILVTFLNFSEEKTTFMVKIVGITFVTLMLIMQALVFISNQDKEAEYDTKSIVNMSRALEGGKQIPEMLYIVQWEGGSKNVDYSRYDNQYDLRLPQLEIDFKNTIIFEHMKLLAEEGFRNSVKKILKDTHEYFSGYRSSILKFLDDNPNLEGKELKTKLFDHLNTLNTAVFVTSNKLDYIFPKEFCIDGRNYLKGVGNKGVIPFKEHLLQKWKEKDGTCTFDEKDLLIGHLKAEVLLYFRPFQPALYRHYRKSLDEHQHFVTYIHYDVKKDLVSEVGYSYRKYREFMHPTAAKQTLILGLVLVVVFFVFPLFFRQSLVSPLNRLLSGVEKVNLGALDVEVKVDLKDEIGFLSDSFNSMVTSIRKARGELEDYAEHLATKVRERTRELSEKIEELQRLKVQQDGDYFLTSLLAKPLFYNANKSSKVSTNFILRQKKQFEFKGKHADLGGDLCVTGNLRLGKENDYKRYTFAMNGDAMGKSMQGAGGSLVMGVVVNSILARSAANDRVLDTTPSEFLTEIYKEMQSVFKSFNGSMVISGTFIVVEDETGKFWYFNAEHPFSVMYRDGRAGFLETGLTLRKIGLDSEYEFKVHSGRLEPGDVLIVGSDGKDDLDLTPEKEVRTINEDEMLFLQMVEKGQGDLERIEEEVLKVGELTDDLSLLRVEYSPVASPERDGKDDEISDPFDWKFIYKKAKEDYMGGRLSEALGALEGLYKSDPQNTKVTKLLGLLSFKGKNYGKAVEVLNKYLGADPDLVEYWYYLSLANRRIGRMDEAILAAKRMEELQPDNSMNLINLSDLYRQTEQFDLALEYAHLALEKDPEDENAQKLVRLIERDRKASL</sequence>
<feature type="transmembrane region" description="Helical" evidence="2">
    <location>
        <begin position="74"/>
        <end position="97"/>
    </location>
</feature>
<evidence type="ECO:0000259" key="3">
    <source>
        <dbReference type="PROSITE" id="PS50885"/>
    </source>
</evidence>
<dbReference type="SUPFAM" id="SSF81606">
    <property type="entry name" value="PP2C-like"/>
    <property type="match status" value="1"/>
</dbReference>
<dbReference type="PANTHER" id="PTHR32089">
    <property type="entry name" value="METHYL-ACCEPTING CHEMOTAXIS PROTEIN MCPB"/>
    <property type="match status" value="1"/>
</dbReference>
<feature type="transmembrane region" description="Helical" evidence="2">
    <location>
        <begin position="109"/>
        <end position="129"/>
    </location>
</feature>
<dbReference type="SMART" id="SM00331">
    <property type="entry name" value="PP2C_SIG"/>
    <property type="match status" value="1"/>
</dbReference>
<feature type="transmembrane region" description="Helical" evidence="2">
    <location>
        <begin position="244"/>
        <end position="266"/>
    </location>
</feature>
<dbReference type="InterPro" id="IPR019734">
    <property type="entry name" value="TPR_rpt"/>
</dbReference>
<dbReference type="InterPro" id="IPR003660">
    <property type="entry name" value="HAMP_dom"/>
</dbReference>
<dbReference type="Gene3D" id="1.25.40.10">
    <property type="entry name" value="Tetratricopeptide repeat domain"/>
    <property type="match status" value="1"/>
</dbReference>
<dbReference type="PANTHER" id="PTHR32089:SF114">
    <property type="entry name" value="METHYL-ACCEPTING CHEMOTAXIS PROTEIN MCPB"/>
    <property type="match status" value="1"/>
</dbReference>
<comment type="caution">
    <text evidence="4">The sequence shown here is derived from an EMBL/GenBank/DDBJ whole genome shotgun (WGS) entry which is preliminary data.</text>
</comment>
<keyword evidence="5" id="KW-1185">Reference proteome</keyword>
<dbReference type="InterPro" id="IPR001932">
    <property type="entry name" value="PPM-type_phosphatase-like_dom"/>
</dbReference>
<dbReference type="Gene3D" id="6.10.340.10">
    <property type="match status" value="1"/>
</dbReference>
<dbReference type="Pfam" id="PF13432">
    <property type="entry name" value="TPR_16"/>
    <property type="match status" value="1"/>
</dbReference>
<feature type="transmembrane region" description="Helical" evidence="2">
    <location>
        <begin position="149"/>
        <end position="170"/>
    </location>
</feature>
<dbReference type="EMBL" id="NPDN01000001">
    <property type="protein sequence ID" value="PJZ27097.1"/>
    <property type="molecule type" value="Genomic_DNA"/>
</dbReference>
<feature type="transmembrane region" description="Helical" evidence="2">
    <location>
        <begin position="15"/>
        <end position="37"/>
    </location>
</feature>
<dbReference type="PROSITE" id="PS50005">
    <property type="entry name" value="TPR"/>
    <property type="match status" value="2"/>
</dbReference>
<protein>
    <submittedName>
        <fullName evidence="4">Serine/threonine protein phosphatase</fullName>
    </submittedName>
</protein>
<feature type="transmembrane region" description="Helical" evidence="2">
    <location>
        <begin position="215"/>
        <end position="237"/>
    </location>
</feature>
<dbReference type="InterPro" id="IPR011990">
    <property type="entry name" value="TPR-like_helical_dom_sf"/>
</dbReference>
<dbReference type="GO" id="GO:0007165">
    <property type="term" value="P:signal transduction"/>
    <property type="evidence" value="ECO:0007669"/>
    <property type="project" value="InterPro"/>
</dbReference>
<dbReference type="SMART" id="SM00028">
    <property type="entry name" value="TPR"/>
    <property type="match status" value="3"/>
</dbReference>
<dbReference type="GO" id="GO:0016020">
    <property type="term" value="C:membrane"/>
    <property type="evidence" value="ECO:0007669"/>
    <property type="project" value="InterPro"/>
</dbReference>
<evidence type="ECO:0000256" key="1">
    <source>
        <dbReference type="PROSITE-ProRule" id="PRU00339"/>
    </source>
</evidence>
<dbReference type="CDD" id="cd06225">
    <property type="entry name" value="HAMP"/>
    <property type="match status" value="1"/>
</dbReference>
<dbReference type="SUPFAM" id="SSF158472">
    <property type="entry name" value="HAMP domain-like"/>
    <property type="match status" value="1"/>
</dbReference>
<dbReference type="PROSITE" id="PS50885">
    <property type="entry name" value="HAMP"/>
    <property type="match status" value="1"/>
</dbReference>
<accession>A0A2M9XHD8</accession>
<evidence type="ECO:0000313" key="4">
    <source>
        <dbReference type="EMBL" id="PJZ27097.1"/>
    </source>
</evidence>
<proteinExistence type="predicted"/>
<reference evidence="4 5" key="1">
    <citation type="submission" date="2017-07" db="EMBL/GenBank/DDBJ databases">
        <title>Leptospira spp. isolated from tropical soils.</title>
        <authorList>
            <person name="Thibeaux R."/>
            <person name="Iraola G."/>
            <person name="Ferres I."/>
            <person name="Bierque E."/>
            <person name="Girault D."/>
            <person name="Soupe-Gilbert M.-E."/>
            <person name="Picardeau M."/>
            <person name="Goarant C."/>
        </authorList>
    </citation>
    <scope>NUCLEOTIDE SEQUENCE [LARGE SCALE GENOMIC DNA]</scope>
    <source>
        <strain evidence="4 5">MCA1-C-A1</strain>
    </source>
</reference>
<dbReference type="Gene3D" id="3.60.40.10">
    <property type="entry name" value="PPM-type phosphatase domain"/>
    <property type="match status" value="1"/>
</dbReference>
<keyword evidence="2" id="KW-0812">Transmembrane</keyword>
<dbReference type="InterPro" id="IPR036457">
    <property type="entry name" value="PPM-type-like_dom_sf"/>
</dbReference>
<organism evidence="4 5">
    <name type="scientific">Leptospira hartskeerlii</name>
    <dbReference type="NCBI Taxonomy" id="2023177"/>
    <lineage>
        <taxon>Bacteria</taxon>
        <taxon>Pseudomonadati</taxon>
        <taxon>Spirochaetota</taxon>
        <taxon>Spirochaetia</taxon>
        <taxon>Leptospirales</taxon>
        <taxon>Leptospiraceae</taxon>
        <taxon>Leptospira</taxon>
    </lineage>
</organism>
<gene>
    <name evidence="4" type="ORF">CH357_00595</name>
</gene>
<feature type="transmembrane region" description="Helical" evidence="2">
    <location>
        <begin position="49"/>
        <end position="68"/>
    </location>
</feature>
<feature type="repeat" description="TPR" evidence="1">
    <location>
        <begin position="1014"/>
        <end position="1047"/>
    </location>
</feature>
<keyword evidence="2" id="KW-1133">Transmembrane helix</keyword>
<feature type="repeat" description="TPR" evidence="1">
    <location>
        <begin position="980"/>
        <end position="1013"/>
    </location>
</feature>
<dbReference type="Proteomes" id="UP000232196">
    <property type="component" value="Unassembled WGS sequence"/>
</dbReference>
<feature type="transmembrane region" description="Helical" evidence="2">
    <location>
        <begin position="524"/>
        <end position="541"/>
    </location>
</feature>
<dbReference type="RefSeq" id="WP_100704846.1">
    <property type="nucleotide sequence ID" value="NZ_NPDL01000004.1"/>
</dbReference>
<feature type="domain" description="HAMP" evidence="3">
    <location>
        <begin position="543"/>
        <end position="595"/>
    </location>
</feature>
<keyword evidence="1" id="KW-0802">TPR repeat</keyword>
<dbReference type="AlphaFoldDB" id="A0A2M9XHD8"/>
<dbReference type="Pfam" id="PF07228">
    <property type="entry name" value="SpoIIE"/>
    <property type="match status" value="1"/>
</dbReference>
<name>A0A2M9XHD8_9LEPT</name>
<keyword evidence="2" id="KW-0472">Membrane</keyword>
<dbReference type="SUPFAM" id="SSF48452">
    <property type="entry name" value="TPR-like"/>
    <property type="match status" value="1"/>
</dbReference>
<feature type="transmembrane region" description="Helical" evidence="2">
    <location>
        <begin position="182"/>
        <end position="203"/>
    </location>
</feature>
<dbReference type="SMART" id="SM00304">
    <property type="entry name" value="HAMP"/>
    <property type="match status" value="1"/>
</dbReference>